<reference evidence="3" key="1">
    <citation type="journal article" date="2013" name="Nat. Genet.">
        <title>The draft genomes of soft-shell turtle and green sea turtle yield insights into the development and evolution of the turtle-specific body plan.</title>
        <authorList>
            <person name="Wang Z."/>
            <person name="Pascual-Anaya J."/>
            <person name="Zadissa A."/>
            <person name="Li W."/>
            <person name="Niimura Y."/>
            <person name="Huang Z."/>
            <person name="Li C."/>
            <person name="White S."/>
            <person name="Xiong Z."/>
            <person name="Fang D."/>
            <person name="Wang B."/>
            <person name="Ming Y."/>
            <person name="Chen Y."/>
            <person name="Zheng Y."/>
            <person name="Kuraku S."/>
            <person name="Pignatelli M."/>
            <person name="Herrero J."/>
            <person name="Beal K."/>
            <person name="Nozawa M."/>
            <person name="Li Q."/>
            <person name="Wang J."/>
            <person name="Zhang H."/>
            <person name="Yu L."/>
            <person name="Shigenobu S."/>
            <person name="Wang J."/>
            <person name="Liu J."/>
            <person name="Flicek P."/>
            <person name="Searle S."/>
            <person name="Wang J."/>
            <person name="Kuratani S."/>
            <person name="Yin Y."/>
            <person name="Aken B."/>
            <person name="Zhang G."/>
            <person name="Irie N."/>
        </authorList>
    </citation>
    <scope>NUCLEOTIDE SEQUENCE [LARGE SCALE GENOMIC DNA]</scope>
</reference>
<dbReference type="EMBL" id="KB525359">
    <property type="protein sequence ID" value="EMP36384.1"/>
    <property type="molecule type" value="Genomic_DNA"/>
</dbReference>
<organism evidence="2 3">
    <name type="scientific">Chelonia mydas</name>
    <name type="common">Green sea-turtle</name>
    <name type="synonym">Chelonia agassizi</name>
    <dbReference type="NCBI Taxonomy" id="8469"/>
    <lineage>
        <taxon>Eukaryota</taxon>
        <taxon>Metazoa</taxon>
        <taxon>Chordata</taxon>
        <taxon>Craniata</taxon>
        <taxon>Vertebrata</taxon>
        <taxon>Euteleostomi</taxon>
        <taxon>Archelosauria</taxon>
        <taxon>Testudinata</taxon>
        <taxon>Testudines</taxon>
        <taxon>Cryptodira</taxon>
        <taxon>Durocryptodira</taxon>
        <taxon>Americhelydia</taxon>
        <taxon>Chelonioidea</taxon>
        <taxon>Cheloniidae</taxon>
        <taxon>Chelonia</taxon>
    </lineage>
</organism>
<keyword evidence="3" id="KW-1185">Reference proteome</keyword>
<feature type="compositionally biased region" description="Gly residues" evidence="1">
    <location>
        <begin position="1"/>
        <end position="10"/>
    </location>
</feature>
<dbReference type="AlphaFoldDB" id="M7BGQ6"/>
<accession>M7BGQ6</accession>
<dbReference type="Proteomes" id="UP000031443">
    <property type="component" value="Unassembled WGS sequence"/>
</dbReference>
<proteinExistence type="predicted"/>
<sequence>MGAAGSGTGRGTYWPPFPAAPIGQAQRTAANGSRDRPNLWTQQLHMHIFSSLLRQSLALRSKIKAHAVKDS</sequence>
<feature type="region of interest" description="Disordered" evidence="1">
    <location>
        <begin position="1"/>
        <end position="35"/>
    </location>
</feature>
<evidence type="ECO:0000313" key="2">
    <source>
        <dbReference type="EMBL" id="EMP36384.1"/>
    </source>
</evidence>
<name>M7BGQ6_CHEMY</name>
<evidence type="ECO:0000256" key="1">
    <source>
        <dbReference type="SAM" id="MobiDB-lite"/>
    </source>
</evidence>
<evidence type="ECO:0000313" key="3">
    <source>
        <dbReference type="Proteomes" id="UP000031443"/>
    </source>
</evidence>
<protein>
    <submittedName>
        <fullName evidence="2">Uncharacterized protein</fullName>
    </submittedName>
</protein>
<gene>
    <name evidence="2" type="ORF">UY3_06448</name>
</gene>